<dbReference type="Proteomes" id="UP001235712">
    <property type="component" value="Unassembled WGS sequence"/>
</dbReference>
<name>A0ABT9P819_9ACTN</name>
<evidence type="ECO:0000313" key="1">
    <source>
        <dbReference type="EMBL" id="MDP9828849.1"/>
    </source>
</evidence>
<organism evidence="1 2">
    <name type="scientific">Kineosporia succinea</name>
    <dbReference type="NCBI Taxonomy" id="84632"/>
    <lineage>
        <taxon>Bacteria</taxon>
        <taxon>Bacillati</taxon>
        <taxon>Actinomycetota</taxon>
        <taxon>Actinomycetes</taxon>
        <taxon>Kineosporiales</taxon>
        <taxon>Kineosporiaceae</taxon>
        <taxon>Kineosporia</taxon>
    </lineage>
</organism>
<protein>
    <submittedName>
        <fullName evidence="1">Uncharacterized protein</fullName>
    </submittedName>
</protein>
<reference evidence="1 2" key="1">
    <citation type="submission" date="2023-07" db="EMBL/GenBank/DDBJ databases">
        <title>Sequencing the genomes of 1000 actinobacteria strains.</title>
        <authorList>
            <person name="Klenk H.-P."/>
        </authorList>
    </citation>
    <scope>NUCLEOTIDE SEQUENCE [LARGE SCALE GENOMIC DNA]</scope>
    <source>
        <strain evidence="1 2">DSM 44388</strain>
    </source>
</reference>
<gene>
    <name evidence="1" type="ORF">J2S57_004598</name>
</gene>
<proteinExistence type="predicted"/>
<keyword evidence="2" id="KW-1185">Reference proteome</keyword>
<dbReference type="EMBL" id="JAUSQZ010000001">
    <property type="protein sequence ID" value="MDP9828849.1"/>
    <property type="molecule type" value="Genomic_DNA"/>
</dbReference>
<comment type="caution">
    <text evidence="1">The sequence shown here is derived from an EMBL/GenBank/DDBJ whole genome shotgun (WGS) entry which is preliminary data.</text>
</comment>
<dbReference type="RefSeq" id="WP_307246451.1">
    <property type="nucleotide sequence ID" value="NZ_JAUSQZ010000001.1"/>
</dbReference>
<accession>A0ABT9P819</accession>
<evidence type="ECO:0000313" key="2">
    <source>
        <dbReference type="Proteomes" id="UP001235712"/>
    </source>
</evidence>
<sequence>MGMHCVYFAASTDEEAAATVHRAGGPGSQDVLVPAPREQRRTWFRRQPGPGSAVAVDESLPVFDSVPARGLEPALQMGSLEELLTERPLLPEDEPRRGEVLAERDGGRLVVPVTDRLRDALASSTGDQLEEVADAWLRTGEFDDAEVLGSVLPSLAELARRAQEHGHHLYCWMSLGDNRS</sequence>